<dbReference type="Gene3D" id="1.10.10.60">
    <property type="entry name" value="Homeodomain-like"/>
    <property type="match status" value="1"/>
</dbReference>
<protein>
    <submittedName>
        <fullName evidence="6">AraC family transcriptional regulator</fullName>
    </submittedName>
</protein>
<dbReference type="PROSITE" id="PS01124">
    <property type="entry name" value="HTH_ARAC_FAMILY_2"/>
    <property type="match status" value="1"/>
</dbReference>
<keyword evidence="2" id="KW-0238">DNA-binding</keyword>
<name>A0ABU5T3G0_9MICC</name>
<dbReference type="InterPro" id="IPR009057">
    <property type="entry name" value="Homeodomain-like_sf"/>
</dbReference>
<accession>A0ABU5T3G0</accession>
<evidence type="ECO:0000259" key="5">
    <source>
        <dbReference type="PROSITE" id="PS01124"/>
    </source>
</evidence>
<dbReference type="EMBL" id="JAYGGQ010000002">
    <property type="protein sequence ID" value="MEA5454203.1"/>
    <property type="molecule type" value="Genomic_DNA"/>
</dbReference>
<evidence type="ECO:0000256" key="3">
    <source>
        <dbReference type="ARBA" id="ARBA00023163"/>
    </source>
</evidence>
<dbReference type="SMART" id="SM00342">
    <property type="entry name" value="HTH_ARAC"/>
    <property type="match status" value="1"/>
</dbReference>
<evidence type="ECO:0000313" key="7">
    <source>
        <dbReference type="Proteomes" id="UP001304769"/>
    </source>
</evidence>
<proteinExistence type="predicted"/>
<dbReference type="PANTHER" id="PTHR46796">
    <property type="entry name" value="HTH-TYPE TRANSCRIPTIONAL ACTIVATOR RHAS-RELATED"/>
    <property type="match status" value="1"/>
</dbReference>
<reference evidence="6 7" key="1">
    <citation type="submission" date="2023-12" db="EMBL/GenBank/DDBJ databases">
        <title>Sinomonas terricola sp. nov, isolated from litchi orchard soil in Guangdong, PR China.</title>
        <authorList>
            <person name="Jiaxin W."/>
            <person name="Yang Z."/>
            <person name="Honghui Z."/>
        </authorList>
    </citation>
    <scope>NUCLEOTIDE SEQUENCE [LARGE SCALE GENOMIC DNA]</scope>
    <source>
        <strain evidence="6 7">JGH33</strain>
    </source>
</reference>
<dbReference type="PANTHER" id="PTHR46796:SF12">
    <property type="entry name" value="HTH-TYPE DNA-BINDING TRANSCRIPTIONAL ACTIVATOR EUTR"/>
    <property type="match status" value="1"/>
</dbReference>
<comment type="caution">
    <text evidence="6">The sequence shown here is derived from an EMBL/GenBank/DDBJ whole genome shotgun (WGS) entry which is preliminary data.</text>
</comment>
<dbReference type="Proteomes" id="UP001304769">
    <property type="component" value="Unassembled WGS sequence"/>
</dbReference>
<evidence type="ECO:0000256" key="4">
    <source>
        <dbReference type="SAM" id="MobiDB-lite"/>
    </source>
</evidence>
<feature type="region of interest" description="Disordered" evidence="4">
    <location>
        <begin position="12"/>
        <end position="34"/>
    </location>
</feature>
<evidence type="ECO:0000313" key="6">
    <source>
        <dbReference type="EMBL" id="MEA5454203.1"/>
    </source>
</evidence>
<dbReference type="Pfam" id="PF12833">
    <property type="entry name" value="HTH_18"/>
    <property type="match status" value="1"/>
</dbReference>
<keyword evidence="7" id="KW-1185">Reference proteome</keyword>
<organism evidence="6 7">
    <name type="scientific">Sinomonas terricola</name>
    <dbReference type="NCBI Taxonomy" id="3110330"/>
    <lineage>
        <taxon>Bacteria</taxon>
        <taxon>Bacillati</taxon>
        <taxon>Actinomycetota</taxon>
        <taxon>Actinomycetes</taxon>
        <taxon>Micrococcales</taxon>
        <taxon>Micrococcaceae</taxon>
        <taxon>Sinomonas</taxon>
    </lineage>
</organism>
<keyword evidence="1" id="KW-0805">Transcription regulation</keyword>
<feature type="domain" description="HTH araC/xylS-type" evidence="5">
    <location>
        <begin position="247"/>
        <end position="349"/>
    </location>
</feature>
<keyword evidence="3" id="KW-0804">Transcription</keyword>
<evidence type="ECO:0000256" key="2">
    <source>
        <dbReference type="ARBA" id="ARBA00023125"/>
    </source>
</evidence>
<sequence>MSTLEEILMHDGLPPLAGPVQDRPLGGRPLAETHSPREIRDAVDALTHEHHQLALREGHSVNGTADGLQLGPLGLVHVAYGAPVIVDSPPSGRQVVIVLPLGPMAVHSNGHQWIAREPFALSSWHGTKMAPDPRAGALVGSAAADVVEDYVERLLSKPLRLPIALASEVPLKLASPRLVEAAWLEACGVLGSSSERPDELTVTALVSSLLSTMVLGLAPLLSASIGPSPHTLESSPKALWRGPGYLIAARNLMQAHLAESLSVDDIASAVGVSSRQLHAAFAEHLGTSPAQLLRDMRLDRARSLLLDRRLADRLTVATVAARTGFSHLGRFAAYYIEKFGEAPSATLSRTRH</sequence>
<dbReference type="SUPFAM" id="SSF46689">
    <property type="entry name" value="Homeodomain-like"/>
    <property type="match status" value="1"/>
</dbReference>
<evidence type="ECO:0000256" key="1">
    <source>
        <dbReference type="ARBA" id="ARBA00023015"/>
    </source>
</evidence>
<gene>
    <name evidence="6" type="ORF">SPF06_05645</name>
</gene>
<dbReference type="InterPro" id="IPR050204">
    <property type="entry name" value="AraC_XylS_family_regulators"/>
</dbReference>
<dbReference type="InterPro" id="IPR018060">
    <property type="entry name" value="HTH_AraC"/>
</dbReference>